<dbReference type="PROSITE" id="PS51832">
    <property type="entry name" value="HD_GYP"/>
    <property type="match status" value="1"/>
</dbReference>
<dbReference type="Pfam" id="PF13487">
    <property type="entry name" value="HD_5"/>
    <property type="match status" value="1"/>
</dbReference>
<dbReference type="Gene3D" id="1.10.3210.10">
    <property type="entry name" value="Hypothetical protein af1432"/>
    <property type="match status" value="1"/>
</dbReference>
<evidence type="ECO:0000259" key="4">
    <source>
        <dbReference type="PROSITE" id="PS51832"/>
    </source>
</evidence>
<dbReference type="Pfam" id="PF00072">
    <property type="entry name" value="Response_reg"/>
    <property type="match status" value="1"/>
</dbReference>
<evidence type="ECO:0000256" key="1">
    <source>
        <dbReference type="PROSITE-ProRule" id="PRU00169"/>
    </source>
</evidence>
<dbReference type="SMART" id="SM00448">
    <property type="entry name" value="REC"/>
    <property type="match status" value="1"/>
</dbReference>
<dbReference type="Proteomes" id="UP000628710">
    <property type="component" value="Unassembled WGS sequence"/>
</dbReference>
<comment type="caution">
    <text evidence="5">The sequence shown here is derived from an EMBL/GenBank/DDBJ whole genome shotgun (WGS) entry which is preliminary data.</text>
</comment>
<keyword evidence="1" id="KW-0597">Phosphoprotein</keyword>
<dbReference type="RefSeq" id="WP_199466258.1">
    <property type="nucleotide sequence ID" value="NZ_JAEMNX010000001.1"/>
</dbReference>
<dbReference type="CDD" id="cd17569">
    <property type="entry name" value="REC_HupR-like"/>
    <property type="match status" value="1"/>
</dbReference>
<dbReference type="Gene3D" id="3.40.50.2300">
    <property type="match status" value="1"/>
</dbReference>
<feature type="modified residue" description="4-aspartylphosphate" evidence="1">
    <location>
        <position position="65"/>
    </location>
</feature>
<evidence type="ECO:0000313" key="5">
    <source>
        <dbReference type="EMBL" id="MBJ7536182.1"/>
    </source>
</evidence>
<dbReference type="InterPro" id="IPR052020">
    <property type="entry name" value="Cyclic_di-GMP/3'3'-cGAMP_PDE"/>
</dbReference>
<name>A0A934MZZ1_9GAMM</name>
<evidence type="ECO:0000259" key="3">
    <source>
        <dbReference type="PROSITE" id="PS50110"/>
    </source>
</evidence>
<feature type="domain" description="HD-GYP" evidence="4">
    <location>
        <begin position="179"/>
        <end position="375"/>
    </location>
</feature>
<reference evidence="5" key="1">
    <citation type="submission" date="2020-12" db="EMBL/GenBank/DDBJ databases">
        <title>Marinomonas arctica sp. nov., a psychrotolerant bacterium isolated from the Arctic.</title>
        <authorList>
            <person name="Zhang Y."/>
        </authorList>
    </citation>
    <scope>NUCLEOTIDE SEQUENCE</scope>
    <source>
        <strain evidence="5">C1424</strain>
    </source>
</reference>
<sequence>MNASTLEKPTTETLPGLLLVDDEQNVLSSLKRLFRKANCNVFIANSGQEGLEILEQQSIDVILSDARMPEMTGPEFLSKAAEQYPNTIRILLTGYAEMEAIIDAINLGKVSHYVEKPWDDEKLLALVTEAFTTINLKKKNEHLQAVVKSQNQKLKTINETLEATVKERTHKIIQINESLKENYKQTIDLFSGLLDMRQPKSEVDVPDILVLVKKMAMALALPEKQHFVLKGAAKMRYIGQVCLPDAILHTPYALLSKEQKHEYEQYPLTGSTILTSIPSLRPVADIISQHKEYLNGRGYPNGEWEKFISRPAQILTVANDYLELITGRMLEEPLSHLEAIGYLDSRAGDNAYYAADAVEALTAILLTLQTEQTIPEYHLNSQQLIPDMVLARDLKGHNGAFLLTKGTTLSEGVIAKLMKLEKSLKMQFAFAVHIPDGLDISKTLLDTLKATIK</sequence>
<proteinExistence type="predicted"/>
<gene>
    <name evidence="5" type="ORF">I8J31_00665</name>
</gene>
<feature type="coiled-coil region" evidence="2">
    <location>
        <begin position="140"/>
        <end position="167"/>
    </location>
</feature>
<dbReference type="InterPro" id="IPR001789">
    <property type="entry name" value="Sig_transdc_resp-reg_receiver"/>
</dbReference>
<protein>
    <submittedName>
        <fullName evidence="5">Response regulator</fullName>
    </submittedName>
</protein>
<keyword evidence="6" id="KW-1185">Reference proteome</keyword>
<dbReference type="GO" id="GO:0000160">
    <property type="term" value="P:phosphorelay signal transduction system"/>
    <property type="evidence" value="ECO:0007669"/>
    <property type="project" value="InterPro"/>
</dbReference>
<dbReference type="InterPro" id="IPR037522">
    <property type="entry name" value="HD_GYP_dom"/>
</dbReference>
<dbReference type="PANTHER" id="PTHR45228">
    <property type="entry name" value="CYCLIC DI-GMP PHOSPHODIESTERASE TM_0186-RELATED"/>
    <property type="match status" value="1"/>
</dbReference>
<dbReference type="EMBL" id="JAEMNX010000001">
    <property type="protein sequence ID" value="MBJ7536182.1"/>
    <property type="molecule type" value="Genomic_DNA"/>
</dbReference>
<dbReference type="AlphaFoldDB" id="A0A934MZZ1"/>
<dbReference type="PROSITE" id="PS50110">
    <property type="entry name" value="RESPONSE_REGULATORY"/>
    <property type="match status" value="1"/>
</dbReference>
<dbReference type="PANTHER" id="PTHR45228:SF8">
    <property type="entry name" value="TWO-COMPONENT RESPONSE REGULATOR-RELATED"/>
    <property type="match status" value="1"/>
</dbReference>
<evidence type="ECO:0000256" key="2">
    <source>
        <dbReference type="SAM" id="Coils"/>
    </source>
</evidence>
<dbReference type="SUPFAM" id="SSF109604">
    <property type="entry name" value="HD-domain/PDEase-like"/>
    <property type="match status" value="1"/>
</dbReference>
<accession>A0A934MZZ1</accession>
<dbReference type="InterPro" id="IPR011006">
    <property type="entry name" value="CheY-like_superfamily"/>
</dbReference>
<evidence type="ECO:0000313" key="6">
    <source>
        <dbReference type="Proteomes" id="UP000628710"/>
    </source>
</evidence>
<feature type="domain" description="Response regulatory" evidence="3">
    <location>
        <begin position="16"/>
        <end position="131"/>
    </location>
</feature>
<dbReference type="SUPFAM" id="SSF52172">
    <property type="entry name" value="CheY-like"/>
    <property type="match status" value="1"/>
</dbReference>
<keyword evidence="2" id="KW-0175">Coiled coil</keyword>
<organism evidence="5 6">
    <name type="scientific">Marinomonas transparens</name>
    <dbReference type="NCBI Taxonomy" id="2795388"/>
    <lineage>
        <taxon>Bacteria</taxon>
        <taxon>Pseudomonadati</taxon>
        <taxon>Pseudomonadota</taxon>
        <taxon>Gammaproteobacteria</taxon>
        <taxon>Oceanospirillales</taxon>
        <taxon>Oceanospirillaceae</taxon>
        <taxon>Marinomonas</taxon>
    </lineage>
</organism>